<gene>
    <name evidence="3" type="ordered locus">SGRA_4225</name>
</gene>
<dbReference type="SUPFAM" id="SSF55816">
    <property type="entry name" value="5'-nucleotidase (syn. UDP-sugar hydrolase), C-terminal domain"/>
    <property type="match status" value="1"/>
</dbReference>
<dbReference type="eggNOG" id="COG0737">
    <property type="taxonomic scope" value="Bacteria"/>
</dbReference>
<name>H6L7I9_SAPGL</name>
<dbReference type="PANTHER" id="PTHR11575:SF24">
    <property type="entry name" value="5'-NUCLEOTIDASE"/>
    <property type="match status" value="1"/>
</dbReference>
<reference evidence="3 4" key="1">
    <citation type="journal article" date="2012" name="Stand. Genomic Sci.">
        <title>Complete genome sequencing and analysis of Saprospira grandis str. Lewin, a predatory marine bacterium.</title>
        <authorList>
            <person name="Saw J.H."/>
            <person name="Yuryev A."/>
            <person name="Kanbe M."/>
            <person name="Hou S."/>
            <person name="Young A.G."/>
            <person name="Aizawa S."/>
            <person name="Alam M."/>
        </authorList>
    </citation>
    <scope>NUCLEOTIDE SEQUENCE [LARGE SCALE GENOMIC DNA]</scope>
    <source>
        <strain evidence="3 4">Lewin</strain>
    </source>
</reference>
<protein>
    <submittedName>
        <fullName evidence="3">5'-Nucleotidase domain protein</fullName>
    </submittedName>
</protein>
<feature type="chain" id="PRO_5003604925" evidence="1">
    <location>
        <begin position="24"/>
        <end position="252"/>
    </location>
</feature>
<dbReference type="PANTHER" id="PTHR11575">
    <property type="entry name" value="5'-NUCLEOTIDASE-RELATED"/>
    <property type="match status" value="1"/>
</dbReference>
<feature type="signal peptide" evidence="1">
    <location>
        <begin position="1"/>
        <end position="23"/>
    </location>
</feature>
<keyword evidence="1" id="KW-0732">Signal</keyword>
<dbReference type="Pfam" id="PF02872">
    <property type="entry name" value="5_nucleotid_C"/>
    <property type="match status" value="1"/>
</dbReference>
<dbReference type="OrthoDB" id="4762412at2"/>
<organism evidence="3 4">
    <name type="scientific">Saprospira grandis (strain Lewin)</name>
    <dbReference type="NCBI Taxonomy" id="984262"/>
    <lineage>
        <taxon>Bacteria</taxon>
        <taxon>Pseudomonadati</taxon>
        <taxon>Bacteroidota</taxon>
        <taxon>Saprospiria</taxon>
        <taxon>Saprospirales</taxon>
        <taxon>Saprospiraceae</taxon>
        <taxon>Saprospira</taxon>
    </lineage>
</organism>
<dbReference type="PROSITE" id="PS51257">
    <property type="entry name" value="PROKAR_LIPOPROTEIN"/>
    <property type="match status" value="1"/>
</dbReference>
<dbReference type="GO" id="GO:0008768">
    <property type="term" value="F:UDP-sugar diphosphatase activity"/>
    <property type="evidence" value="ECO:0007669"/>
    <property type="project" value="TreeGrafter"/>
</dbReference>
<dbReference type="PRINTS" id="PR01607">
    <property type="entry name" value="APYRASEFAMLY"/>
</dbReference>
<dbReference type="Gene3D" id="3.90.780.10">
    <property type="entry name" value="5'-Nucleotidase, C-terminal domain"/>
    <property type="match status" value="1"/>
</dbReference>
<dbReference type="STRING" id="984262.SGRA_4225"/>
<evidence type="ECO:0000313" key="4">
    <source>
        <dbReference type="Proteomes" id="UP000007519"/>
    </source>
</evidence>
<dbReference type="EMBL" id="CP002831">
    <property type="protein sequence ID" value="AFC26940.1"/>
    <property type="molecule type" value="Genomic_DNA"/>
</dbReference>
<dbReference type="GO" id="GO:0009166">
    <property type="term" value="P:nucleotide catabolic process"/>
    <property type="evidence" value="ECO:0007669"/>
    <property type="project" value="InterPro"/>
</dbReference>
<proteinExistence type="predicted"/>
<dbReference type="InterPro" id="IPR006179">
    <property type="entry name" value="5_nucleotidase/apyrase"/>
</dbReference>
<dbReference type="GO" id="GO:0030288">
    <property type="term" value="C:outer membrane-bounded periplasmic space"/>
    <property type="evidence" value="ECO:0007669"/>
    <property type="project" value="TreeGrafter"/>
</dbReference>
<evidence type="ECO:0000256" key="1">
    <source>
        <dbReference type="SAM" id="SignalP"/>
    </source>
</evidence>
<dbReference type="InterPro" id="IPR008334">
    <property type="entry name" value="5'-Nucleotdase_C"/>
</dbReference>
<dbReference type="Proteomes" id="UP000007519">
    <property type="component" value="Chromosome"/>
</dbReference>
<dbReference type="RefSeq" id="WP_015694515.1">
    <property type="nucleotide sequence ID" value="NC_016940.1"/>
</dbReference>
<keyword evidence="4" id="KW-1185">Reference proteome</keyword>
<evidence type="ECO:0000313" key="3">
    <source>
        <dbReference type="EMBL" id="AFC26940.1"/>
    </source>
</evidence>
<dbReference type="KEGG" id="sgn:SGRA_4225"/>
<dbReference type="GO" id="GO:0008253">
    <property type="term" value="F:5'-nucleotidase activity"/>
    <property type="evidence" value="ECO:0007669"/>
    <property type="project" value="TreeGrafter"/>
</dbReference>
<dbReference type="InterPro" id="IPR036907">
    <property type="entry name" value="5'-Nucleotdase_C_sf"/>
</dbReference>
<evidence type="ECO:0000259" key="2">
    <source>
        <dbReference type="Pfam" id="PF02872"/>
    </source>
</evidence>
<dbReference type="HOGENOM" id="CLU_094493_0_0_10"/>
<feature type="domain" description="5'-Nucleotidase C-terminal" evidence="2">
    <location>
        <begin position="66"/>
        <end position="211"/>
    </location>
</feature>
<dbReference type="AlphaFoldDB" id="H6L7I9"/>
<sequence>MNKPQFFILALCLFLLGSCQSYQHFVKEEGQYYPLNSQEHQQADSSIANIYSPYKKQLEAQMNEQIGQLSVDLIKEQPESNMGNFAADMVAIQAQAYTGKSIDFAVLNYGGLRLPSIPKGPLKKGKIYELMPFDNMIVVIEMKGSELRPLFEHICMKGGWPISSAVRMEIDDEFAPQNIRLEGQAIQADKKYRIATIDYLANGGDNCTFFKGKKRYETGKFLRDAAIEYISAQTAKGNSIKARKEGRISQKK</sequence>
<accession>H6L7I9</accession>